<accession>A0A0E4BQQ6</accession>
<organism evidence="2 3">
    <name type="scientific">Bradyrhizobium diazoefficiens</name>
    <dbReference type="NCBI Taxonomy" id="1355477"/>
    <lineage>
        <taxon>Bacteria</taxon>
        <taxon>Pseudomonadati</taxon>
        <taxon>Pseudomonadota</taxon>
        <taxon>Alphaproteobacteria</taxon>
        <taxon>Hyphomicrobiales</taxon>
        <taxon>Nitrobacteraceae</taxon>
        <taxon>Bradyrhizobium</taxon>
    </lineage>
</organism>
<evidence type="ECO:0000256" key="1">
    <source>
        <dbReference type="SAM" id="MobiDB-lite"/>
    </source>
</evidence>
<protein>
    <submittedName>
        <fullName evidence="2">Uncharacterized protein</fullName>
    </submittedName>
</protein>
<reference evidence="2 3" key="1">
    <citation type="submission" date="2014-11" db="EMBL/GenBank/DDBJ databases">
        <title>Symbiosis island explosion on the genome of extra-slow-growing strains of soybean bradyrhizobia with massive insertion sequences.</title>
        <authorList>
            <person name="Iida T."/>
            <person name="Minamisawa K."/>
        </authorList>
    </citation>
    <scope>NUCLEOTIDE SEQUENCE [LARGE SCALE GENOMIC DNA]</scope>
    <source>
        <strain evidence="2 3">NK6</strain>
    </source>
</reference>
<dbReference type="EMBL" id="AP014685">
    <property type="protein sequence ID" value="BAR57619.1"/>
    <property type="molecule type" value="Genomic_DNA"/>
</dbReference>
<sequence>MDFGETVPPPRPAKVPPPSDAETELFRRGKEVLGSAAGGLVSRLLKAKGGKVPLARAAIEQASTKHDPREYIGAIIRAPPEHEPPRVVQP</sequence>
<proteinExistence type="predicted"/>
<feature type="compositionally biased region" description="Pro residues" evidence="1">
    <location>
        <begin position="7"/>
        <end position="19"/>
    </location>
</feature>
<dbReference type="Proteomes" id="UP000063308">
    <property type="component" value="Chromosome"/>
</dbReference>
<evidence type="ECO:0000313" key="2">
    <source>
        <dbReference type="EMBL" id="BAR57619.1"/>
    </source>
</evidence>
<name>A0A0E4BQQ6_9BRAD</name>
<feature type="region of interest" description="Disordered" evidence="1">
    <location>
        <begin position="1"/>
        <end position="22"/>
    </location>
</feature>
<dbReference type="AlphaFoldDB" id="A0A0E4BQQ6"/>
<evidence type="ECO:0000313" key="3">
    <source>
        <dbReference type="Proteomes" id="UP000063308"/>
    </source>
</evidence>
<gene>
    <name evidence="2" type="ORF">NK6_4451</name>
</gene>